<feature type="transmembrane region" description="Helical" evidence="1">
    <location>
        <begin position="74"/>
        <end position="94"/>
    </location>
</feature>
<keyword evidence="3" id="KW-1185">Reference proteome</keyword>
<sequence length="489" mass="50554">MATLEAPRASELRGQVREWRRGRAELNYWEVASDAYIAIFAVVMIGSMAGNVVLNLRRLADDACVGSCAVTRELAPWLSALAVAAVVLGVARLLGPVFSPPAANVWLLGTPVDRGALLRPGWLRTVAFTVVGVVAVLLTPAVLGGFTPSTGVAFVVAGSAASLACVALAALSQVHEHAAARWLTWLVTGSLWVLLAATADGRLDGVPSVPTPVALALTAAGLVAGAVLAWRVRGSLSSMSRRVLGQTENLSPALSGALSSLDLGLMYDVLLARRWGKGATVTSRRGGPVGWWALVHSDLRRAVRAPQPFVVLAGMTLVPYAAASADAGRALVLATTLAGLLAGPPLCAGLRVVVRTRGVARMLPMSTAQVRGAHLVMPGTALLLYALGTTWTLLPLMPTQEAVRLAIACGLSSLAATLRWVSARPPDYGKPMVSTPAGAVPPGVLSSVFRGFDVWAVTALPLVFGPTGTVVSLAISLGVIAWLVSSDPA</sequence>
<feature type="transmembrane region" description="Helical" evidence="1">
    <location>
        <begin position="126"/>
        <end position="146"/>
    </location>
</feature>
<comment type="caution">
    <text evidence="2">The sequence shown here is derived from an EMBL/GenBank/DDBJ whole genome shotgun (WGS) entry which is preliminary data.</text>
</comment>
<dbReference type="Pfam" id="PF19814">
    <property type="entry name" value="DUF6297"/>
    <property type="match status" value="1"/>
</dbReference>
<evidence type="ECO:0000313" key="3">
    <source>
        <dbReference type="Proteomes" id="UP000244867"/>
    </source>
</evidence>
<dbReference type="EMBL" id="PYXZ01000004">
    <property type="protein sequence ID" value="PUA80843.1"/>
    <property type="molecule type" value="Genomic_DNA"/>
</dbReference>
<proteinExistence type="predicted"/>
<feature type="transmembrane region" description="Helical" evidence="1">
    <location>
        <begin position="309"/>
        <end position="325"/>
    </location>
</feature>
<keyword evidence="1" id="KW-0472">Membrane</keyword>
<gene>
    <name evidence="2" type="ORF">C7S10_10555</name>
</gene>
<feature type="transmembrane region" description="Helical" evidence="1">
    <location>
        <begin position="454"/>
        <end position="484"/>
    </location>
</feature>
<name>A0A2R7YWZ3_9ACTN</name>
<dbReference type="Proteomes" id="UP000244867">
    <property type="component" value="Unassembled WGS sequence"/>
</dbReference>
<dbReference type="InterPro" id="IPR046264">
    <property type="entry name" value="DUF6297"/>
</dbReference>
<keyword evidence="1" id="KW-0812">Transmembrane</keyword>
<protein>
    <submittedName>
        <fullName evidence="2">Uncharacterized protein</fullName>
    </submittedName>
</protein>
<reference evidence="2 3" key="1">
    <citation type="submission" date="2018-03" db="EMBL/GenBank/DDBJ databases">
        <authorList>
            <person name="Keele B.F."/>
        </authorList>
    </citation>
    <scope>NUCLEOTIDE SEQUENCE [LARGE SCALE GENOMIC DNA]</scope>
    <source>
        <strain evidence="2 3">IB-3</strain>
    </source>
</reference>
<organism evidence="2 3">
    <name type="scientific">Nocardioides currus</name>
    <dbReference type="NCBI Taxonomy" id="2133958"/>
    <lineage>
        <taxon>Bacteria</taxon>
        <taxon>Bacillati</taxon>
        <taxon>Actinomycetota</taxon>
        <taxon>Actinomycetes</taxon>
        <taxon>Propionibacteriales</taxon>
        <taxon>Nocardioidaceae</taxon>
        <taxon>Nocardioides</taxon>
    </lineage>
</organism>
<dbReference type="AlphaFoldDB" id="A0A2R7YWZ3"/>
<feature type="transmembrane region" description="Helical" evidence="1">
    <location>
        <begin position="152"/>
        <end position="170"/>
    </location>
</feature>
<feature type="transmembrane region" description="Helical" evidence="1">
    <location>
        <begin position="211"/>
        <end position="232"/>
    </location>
</feature>
<accession>A0A2R7YWZ3</accession>
<feature type="transmembrane region" description="Helical" evidence="1">
    <location>
        <begin position="35"/>
        <end position="54"/>
    </location>
</feature>
<feature type="transmembrane region" description="Helical" evidence="1">
    <location>
        <begin position="331"/>
        <end position="354"/>
    </location>
</feature>
<feature type="transmembrane region" description="Helical" evidence="1">
    <location>
        <begin position="375"/>
        <end position="396"/>
    </location>
</feature>
<dbReference type="RefSeq" id="WP_108344412.1">
    <property type="nucleotide sequence ID" value="NZ_PYXZ01000004.1"/>
</dbReference>
<keyword evidence="1" id="KW-1133">Transmembrane helix</keyword>
<dbReference type="OrthoDB" id="3725302at2"/>
<evidence type="ECO:0000313" key="2">
    <source>
        <dbReference type="EMBL" id="PUA80843.1"/>
    </source>
</evidence>
<evidence type="ECO:0000256" key="1">
    <source>
        <dbReference type="SAM" id="Phobius"/>
    </source>
</evidence>